<dbReference type="InterPro" id="IPR044522">
    <property type="entry name" value="TSO1-like"/>
</dbReference>
<dbReference type="HOGENOM" id="CLU_012297_1_0_1"/>
<evidence type="ECO:0000313" key="7">
    <source>
        <dbReference type="EMBL" id="EFH60732.1"/>
    </source>
</evidence>
<name>D7L2Z3_ARALL</name>
<dbReference type="EMBL" id="GL348715">
    <property type="protein sequence ID" value="EFH60732.1"/>
    <property type="molecule type" value="Genomic_DNA"/>
</dbReference>
<dbReference type="STRING" id="81972.D7L2Z3"/>
<dbReference type="PANTHER" id="PTHR46159">
    <property type="entry name" value="PROTEIN TESMIN/TSO1-LIKE CXC 2"/>
    <property type="match status" value="1"/>
</dbReference>
<feature type="region of interest" description="Disordered" evidence="5">
    <location>
        <begin position="291"/>
        <end position="333"/>
    </location>
</feature>
<dbReference type="GO" id="GO:0005634">
    <property type="term" value="C:nucleus"/>
    <property type="evidence" value="ECO:0007669"/>
    <property type="project" value="UniProtKB-SubCell"/>
</dbReference>
<evidence type="ECO:0000256" key="3">
    <source>
        <dbReference type="ARBA" id="ARBA00022473"/>
    </source>
</evidence>
<dbReference type="AlphaFoldDB" id="D7L2Z3"/>
<evidence type="ECO:0000256" key="5">
    <source>
        <dbReference type="SAM" id="MobiDB-lite"/>
    </source>
</evidence>
<dbReference type="Gramene" id="fgenesh1_pm.C_scaffold_3000366">
    <property type="protein sequence ID" value="fgenesh1_pm.C_scaffold_3000366"/>
    <property type="gene ID" value="fgenesh1_pm.C_scaffold_3000366"/>
</dbReference>
<dbReference type="InterPro" id="IPR005172">
    <property type="entry name" value="CRC"/>
</dbReference>
<keyword evidence="4" id="KW-0539">Nucleus</keyword>
<accession>D7L2Z3</accession>
<organism evidence="8">
    <name type="scientific">Arabidopsis lyrata subsp. lyrata</name>
    <name type="common">Lyre-leaved rock-cress</name>
    <dbReference type="NCBI Taxonomy" id="81972"/>
    <lineage>
        <taxon>Eukaryota</taxon>
        <taxon>Viridiplantae</taxon>
        <taxon>Streptophyta</taxon>
        <taxon>Embryophyta</taxon>
        <taxon>Tracheophyta</taxon>
        <taxon>Spermatophyta</taxon>
        <taxon>Magnoliopsida</taxon>
        <taxon>eudicotyledons</taxon>
        <taxon>Gunneridae</taxon>
        <taxon>Pentapetalae</taxon>
        <taxon>rosids</taxon>
        <taxon>malvids</taxon>
        <taxon>Brassicales</taxon>
        <taxon>Brassicaceae</taxon>
        <taxon>Camelineae</taxon>
        <taxon>Arabidopsis</taxon>
    </lineage>
</organism>
<dbReference type="GO" id="GO:0003700">
    <property type="term" value="F:DNA-binding transcription factor activity"/>
    <property type="evidence" value="ECO:0007669"/>
    <property type="project" value="InterPro"/>
</dbReference>
<protein>
    <recommendedName>
        <fullName evidence="6">CRC domain-containing protein</fullName>
    </recommendedName>
</protein>
<dbReference type="Pfam" id="PF03638">
    <property type="entry name" value="TCR"/>
    <property type="match status" value="2"/>
</dbReference>
<dbReference type="PROSITE" id="PS51634">
    <property type="entry name" value="CRC"/>
    <property type="match status" value="1"/>
</dbReference>
<keyword evidence="8" id="KW-1185">Reference proteome</keyword>
<sequence>MDTPDKNRISAVSLRNFEYSPVFQYINELSPIEPVKPAPPENILHSLAFTSPSSLFSSPQLTSYRDSRFSIKRHRSLDLSSPPLVLIGETVKTSPDAQEAVKISGLCEEQLQCRPAQLANVSETKPFKEQISLAIELANSLKHAMDGCDTQMVSCDEVPMDAENELGGCGGSRELSDELCRHPIDPLDFDDDSDGVHQTEEMEAESGFGPEVIMFDVAGIQNNEQQIPRTADPRFYSLASVPQQFSIRCNNSANVLEPGGSCSVQVAAGAPDITLSSSSKVAAIVSTAEAEDKEDKDLQPSRKVTFHGIPLRDSTNDLPLDSTSKPPSPRKFLPIPRTIGLHLNGYVNPSVSSGRKKKKFKDGRVFPPTTFHHNNEDEFSTPVSTKRDLVFSGVKIMEATERSMEGECIDQHMAIENRQLSQGLDKLGSCKRCKCKKSQCLKLYCECFAAGLYCVEPCSCQNCFNKPIHEDLVMKSREVIEARNPLAFAPKVVSTSDTAIDLWVENSKTPASARHTRGCNCRKSGCLKKYCECNLMGVRCSSSCRCIGCKNVFGHTNEKCAGESDAVTINDEAKHCGDSRQNEETSNSERRNRLLLPGSVAFRSLTSLSEL</sequence>
<dbReference type="PANTHER" id="PTHR46159:SF12">
    <property type="entry name" value="PROTEIN TESMIN_TSO1-LIKE CXC 3-RELATED"/>
    <property type="match status" value="1"/>
</dbReference>
<dbReference type="eggNOG" id="KOG1171">
    <property type="taxonomic scope" value="Eukaryota"/>
</dbReference>
<gene>
    <name evidence="7" type="ORF">ARALYDRAFT_317350</name>
</gene>
<comment type="subcellular location">
    <subcellularLocation>
        <location evidence="1">Nucleus</location>
    </subcellularLocation>
</comment>
<evidence type="ECO:0000259" key="6">
    <source>
        <dbReference type="PROSITE" id="PS51634"/>
    </source>
</evidence>
<evidence type="ECO:0000256" key="2">
    <source>
        <dbReference type="ARBA" id="ARBA00007267"/>
    </source>
</evidence>
<comment type="similarity">
    <text evidence="2">Belongs to the lin-54 family.</text>
</comment>
<evidence type="ECO:0000256" key="1">
    <source>
        <dbReference type="ARBA" id="ARBA00004123"/>
    </source>
</evidence>
<reference evidence="8" key="1">
    <citation type="journal article" date="2011" name="Nat. Genet.">
        <title>The Arabidopsis lyrata genome sequence and the basis of rapid genome size change.</title>
        <authorList>
            <person name="Hu T.T."/>
            <person name="Pattyn P."/>
            <person name="Bakker E.G."/>
            <person name="Cao J."/>
            <person name="Cheng J.-F."/>
            <person name="Clark R.M."/>
            <person name="Fahlgren N."/>
            <person name="Fawcett J.A."/>
            <person name="Grimwood J."/>
            <person name="Gundlach H."/>
            <person name="Haberer G."/>
            <person name="Hollister J.D."/>
            <person name="Ossowski S."/>
            <person name="Ottilar R.P."/>
            <person name="Salamov A.A."/>
            <person name="Schneeberger K."/>
            <person name="Spannagl M."/>
            <person name="Wang X."/>
            <person name="Yang L."/>
            <person name="Nasrallah M.E."/>
            <person name="Bergelson J."/>
            <person name="Carrington J.C."/>
            <person name="Gaut B.S."/>
            <person name="Schmutz J."/>
            <person name="Mayer K.F.X."/>
            <person name="Van de Peer Y."/>
            <person name="Grigoriev I.V."/>
            <person name="Nordborg M."/>
            <person name="Weigel D."/>
            <person name="Guo Y.-L."/>
        </authorList>
    </citation>
    <scope>NUCLEOTIDE SEQUENCE [LARGE SCALE GENOMIC DNA]</scope>
    <source>
        <strain evidence="8">cv. MN47</strain>
    </source>
</reference>
<feature type="domain" description="CRC" evidence="6">
    <location>
        <begin position="429"/>
        <end position="554"/>
    </location>
</feature>
<dbReference type="InterPro" id="IPR033467">
    <property type="entry name" value="Tesmin/TSO1-like_CXC"/>
</dbReference>
<dbReference type="Proteomes" id="UP000008694">
    <property type="component" value="Unassembled WGS sequence"/>
</dbReference>
<evidence type="ECO:0000256" key="4">
    <source>
        <dbReference type="ARBA" id="ARBA00023242"/>
    </source>
</evidence>
<keyword evidence="3" id="KW-0217">Developmental protein</keyword>
<proteinExistence type="inferred from homology"/>
<evidence type="ECO:0000313" key="8">
    <source>
        <dbReference type="Proteomes" id="UP000008694"/>
    </source>
</evidence>
<dbReference type="SMART" id="SM01114">
    <property type="entry name" value="CXC"/>
    <property type="match status" value="2"/>
</dbReference>